<protein>
    <submittedName>
        <fullName evidence="2">Uncharacterized protein</fullName>
    </submittedName>
</protein>
<organism evidence="2 3">
    <name type="scientific">Trichinella murrelli</name>
    <dbReference type="NCBI Taxonomy" id="144512"/>
    <lineage>
        <taxon>Eukaryota</taxon>
        <taxon>Metazoa</taxon>
        <taxon>Ecdysozoa</taxon>
        <taxon>Nematoda</taxon>
        <taxon>Enoplea</taxon>
        <taxon>Dorylaimia</taxon>
        <taxon>Trichinellida</taxon>
        <taxon>Trichinellidae</taxon>
        <taxon>Trichinella</taxon>
    </lineage>
</organism>
<evidence type="ECO:0000313" key="2">
    <source>
        <dbReference type="EMBL" id="KRX36512.1"/>
    </source>
</evidence>
<name>A0A0V0TC65_9BILA</name>
<reference evidence="2 3" key="1">
    <citation type="submission" date="2015-01" db="EMBL/GenBank/DDBJ databases">
        <title>Evolution of Trichinella species and genotypes.</title>
        <authorList>
            <person name="Korhonen P.K."/>
            <person name="Edoardo P."/>
            <person name="Giuseppe L.R."/>
            <person name="Gasser R.B."/>
        </authorList>
    </citation>
    <scope>NUCLEOTIDE SEQUENCE [LARGE SCALE GENOMIC DNA]</scope>
    <source>
        <strain evidence="2">ISS417</strain>
    </source>
</reference>
<evidence type="ECO:0000313" key="3">
    <source>
        <dbReference type="Proteomes" id="UP000055048"/>
    </source>
</evidence>
<dbReference type="AlphaFoldDB" id="A0A0V0TC65"/>
<keyword evidence="3" id="KW-1185">Reference proteome</keyword>
<evidence type="ECO:0000256" key="1">
    <source>
        <dbReference type="SAM" id="MobiDB-lite"/>
    </source>
</evidence>
<dbReference type="OrthoDB" id="10340874at2759"/>
<dbReference type="Proteomes" id="UP000055048">
    <property type="component" value="Unassembled WGS sequence"/>
</dbReference>
<comment type="caution">
    <text evidence="2">The sequence shown here is derived from an EMBL/GenBank/DDBJ whole genome shotgun (WGS) entry which is preliminary data.</text>
</comment>
<proteinExistence type="predicted"/>
<feature type="region of interest" description="Disordered" evidence="1">
    <location>
        <begin position="1"/>
        <end position="29"/>
    </location>
</feature>
<accession>A0A0V0TC65</accession>
<sequence>MIKRRSGSNEATKGPSVWRAKRRTKRQNLWDSAAADRSLDRRRVSAHFLKCMCPRYTTTGPNAFPVKMQTRSNRNNAHQPGVVKRSYGSLLKTGKQNLY</sequence>
<gene>
    <name evidence="2" type="ORF">T05_15926</name>
</gene>
<dbReference type="EMBL" id="JYDJ01000359">
    <property type="protein sequence ID" value="KRX36512.1"/>
    <property type="molecule type" value="Genomic_DNA"/>
</dbReference>
<feature type="region of interest" description="Disordered" evidence="1">
    <location>
        <begin position="71"/>
        <end position="99"/>
    </location>
</feature>